<dbReference type="AlphaFoldDB" id="A0A0R2LM34"/>
<keyword evidence="2" id="KW-1133">Transmembrane helix</keyword>
<reference evidence="4 5" key="1">
    <citation type="journal article" date="2015" name="Genome Announc.">
        <title>Expanding the biotechnology potential of lactobacilli through comparative genomics of 213 strains and associated genera.</title>
        <authorList>
            <person name="Sun Z."/>
            <person name="Harris H.M."/>
            <person name="McCann A."/>
            <person name="Guo C."/>
            <person name="Argimon S."/>
            <person name="Zhang W."/>
            <person name="Yang X."/>
            <person name="Jeffery I.B."/>
            <person name="Cooney J.C."/>
            <person name="Kagawa T.F."/>
            <person name="Liu W."/>
            <person name="Song Y."/>
            <person name="Salvetti E."/>
            <person name="Wrobel A."/>
            <person name="Rasinkangas P."/>
            <person name="Parkhill J."/>
            <person name="Rea M.C."/>
            <person name="O'Sullivan O."/>
            <person name="Ritari J."/>
            <person name="Douillard F.P."/>
            <person name="Paul Ross R."/>
            <person name="Yang R."/>
            <person name="Briner A.E."/>
            <person name="Felis G.E."/>
            <person name="de Vos W.M."/>
            <person name="Barrangou R."/>
            <person name="Klaenhammer T.R."/>
            <person name="Caufield P.W."/>
            <person name="Cui Y."/>
            <person name="Zhang H."/>
            <person name="O'Toole P.W."/>
        </authorList>
    </citation>
    <scope>NUCLEOTIDE SEQUENCE [LARGE SCALE GENOMIC DNA]</scope>
    <source>
        <strain evidence="4 5">DSM 24716</strain>
    </source>
</reference>
<sequence length="281" mass="32538">MALATNIVKYRKKNQLSQEQLGKALNISRQSISKWETGENLPSIDNLISLSGLLDISLDELITGEPYLHFPFNYGKPKSKGPVIFLIIMILLGIILGSFGNILIGLVVGLGIYVAIVWAYPIDYKKYYNYWNLEKNGIRYLAKSTNVDSAGQNLIIPIKALLHLRKTQFITYKQMKKIEIKVDLFGYQPTKSDYNANTLQMMTEPFYFEITTADGQIIYLNLKEFYWKNSRERKMLPTIISFLKRKNMEYVDRQGISDLVTDPEIRLVEKLYQLREQSRQV</sequence>
<dbReference type="SMART" id="SM00530">
    <property type="entry name" value="HTH_XRE"/>
    <property type="match status" value="1"/>
</dbReference>
<dbReference type="Pfam" id="PF01381">
    <property type="entry name" value="HTH_3"/>
    <property type="match status" value="1"/>
</dbReference>
<evidence type="ECO:0000256" key="1">
    <source>
        <dbReference type="ARBA" id="ARBA00023125"/>
    </source>
</evidence>
<keyword evidence="5" id="KW-1185">Reference proteome</keyword>
<evidence type="ECO:0000313" key="5">
    <source>
        <dbReference type="Proteomes" id="UP000051006"/>
    </source>
</evidence>
<name>A0A0R2LM34_9LACO</name>
<evidence type="ECO:0000259" key="3">
    <source>
        <dbReference type="PROSITE" id="PS50943"/>
    </source>
</evidence>
<dbReference type="Gene3D" id="1.10.260.40">
    <property type="entry name" value="lambda repressor-like DNA-binding domains"/>
    <property type="match status" value="1"/>
</dbReference>
<gene>
    <name evidence="4" type="ORF">IV57_GL002044</name>
</gene>
<organism evidence="4 5">
    <name type="scientific">Companilactobacillus kimchiensis</name>
    <dbReference type="NCBI Taxonomy" id="993692"/>
    <lineage>
        <taxon>Bacteria</taxon>
        <taxon>Bacillati</taxon>
        <taxon>Bacillota</taxon>
        <taxon>Bacilli</taxon>
        <taxon>Lactobacillales</taxon>
        <taxon>Lactobacillaceae</taxon>
        <taxon>Companilactobacillus</taxon>
    </lineage>
</organism>
<keyword evidence="1" id="KW-0238">DNA-binding</keyword>
<dbReference type="GO" id="GO:0003677">
    <property type="term" value="F:DNA binding"/>
    <property type="evidence" value="ECO:0007669"/>
    <property type="project" value="UniProtKB-KW"/>
</dbReference>
<dbReference type="SUPFAM" id="SSF47413">
    <property type="entry name" value="lambda repressor-like DNA-binding domains"/>
    <property type="match status" value="1"/>
</dbReference>
<dbReference type="CDD" id="cd00093">
    <property type="entry name" value="HTH_XRE"/>
    <property type="match status" value="1"/>
</dbReference>
<dbReference type="PANTHER" id="PTHR46558:SF4">
    <property type="entry name" value="DNA-BIDING PHAGE PROTEIN"/>
    <property type="match status" value="1"/>
</dbReference>
<dbReference type="InterPro" id="IPR001387">
    <property type="entry name" value="Cro/C1-type_HTH"/>
</dbReference>
<dbReference type="EMBL" id="JQCF01000005">
    <property type="protein sequence ID" value="KRO00029.1"/>
    <property type="molecule type" value="Genomic_DNA"/>
</dbReference>
<keyword evidence="2" id="KW-0472">Membrane</keyword>
<dbReference type="RefSeq" id="WP_057880186.1">
    <property type="nucleotide sequence ID" value="NZ_JQCF01000005.1"/>
</dbReference>
<comment type="caution">
    <text evidence="4">The sequence shown here is derived from an EMBL/GenBank/DDBJ whole genome shotgun (WGS) entry which is preliminary data.</text>
</comment>
<proteinExistence type="predicted"/>
<dbReference type="PANTHER" id="PTHR46558">
    <property type="entry name" value="TRACRIPTIONAL REGULATORY PROTEIN-RELATED-RELATED"/>
    <property type="match status" value="1"/>
</dbReference>
<dbReference type="OrthoDB" id="9812495at2"/>
<protein>
    <recommendedName>
        <fullName evidence="3">HTH cro/C1-type domain-containing protein</fullName>
    </recommendedName>
</protein>
<feature type="transmembrane region" description="Helical" evidence="2">
    <location>
        <begin position="79"/>
        <end position="96"/>
    </location>
</feature>
<dbReference type="Proteomes" id="UP000051006">
    <property type="component" value="Unassembled WGS sequence"/>
</dbReference>
<feature type="transmembrane region" description="Helical" evidence="2">
    <location>
        <begin position="102"/>
        <end position="120"/>
    </location>
</feature>
<evidence type="ECO:0000313" key="4">
    <source>
        <dbReference type="EMBL" id="KRO00029.1"/>
    </source>
</evidence>
<dbReference type="STRING" id="993692.IV57_GL002044"/>
<accession>A0A0R2LM34</accession>
<feature type="domain" description="HTH cro/C1-type" evidence="3">
    <location>
        <begin position="7"/>
        <end position="61"/>
    </location>
</feature>
<evidence type="ECO:0000256" key="2">
    <source>
        <dbReference type="SAM" id="Phobius"/>
    </source>
</evidence>
<dbReference type="InterPro" id="IPR010982">
    <property type="entry name" value="Lambda_DNA-bd_dom_sf"/>
</dbReference>
<dbReference type="PATRIC" id="fig|993692.3.peg.2076"/>
<dbReference type="PROSITE" id="PS50943">
    <property type="entry name" value="HTH_CROC1"/>
    <property type="match status" value="1"/>
</dbReference>
<keyword evidence="2" id="KW-0812">Transmembrane</keyword>